<accession>A0A9P4TX40</accession>
<protein>
    <recommendedName>
        <fullName evidence="4">Serine-rich protein</fullName>
    </recommendedName>
</protein>
<feature type="region of interest" description="Disordered" evidence="1">
    <location>
        <begin position="479"/>
        <end position="534"/>
    </location>
</feature>
<feature type="region of interest" description="Disordered" evidence="1">
    <location>
        <begin position="562"/>
        <end position="626"/>
    </location>
</feature>
<feature type="compositionally biased region" description="Polar residues" evidence="1">
    <location>
        <begin position="702"/>
        <end position="717"/>
    </location>
</feature>
<feature type="compositionally biased region" description="Polar residues" evidence="1">
    <location>
        <begin position="342"/>
        <end position="353"/>
    </location>
</feature>
<name>A0A9P4TX40_9PEZI</name>
<feature type="compositionally biased region" description="Low complexity" evidence="1">
    <location>
        <begin position="564"/>
        <end position="581"/>
    </location>
</feature>
<dbReference type="OrthoDB" id="4153178at2759"/>
<feature type="compositionally biased region" description="Low complexity" evidence="1">
    <location>
        <begin position="207"/>
        <end position="219"/>
    </location>
</feature>
<dbReference type="Proteomes" id="UP000800235">
    <property type="component" value="Unassembled WGS sequence"/>
</dbReference>
<evidence type="ECO:0008006" key="4">
    <source>
        <dbReference type="Google" id="ProtNLM"/>
    </source>
</evidence>
<feature type="compositionally biased region" description="Polar residues" evidence="1">
    <location>
        <begin position="82"/>
        <end position="93"/>
    </location>
</feature>
<organism evidence="2 3">
    <name type="scientific">Tothia fuscella</name>
    <dbReference type="NCBI Taxonomy" id="1048955"/>
    <lineage>
        <taxon>Eukaryota</taxon>
        <taxon>Fungi</taxon>
        <taxon>Dikarya</taxon>
        <taxon>Ascomycota</taxon>
        <taxon>Pezizomycotina</taxon>
        <taxon>Dothideomycetes</taxon>
        <taxon>Pleosporomycetidae</taxon>
        <taxon>Venturiales</taxon>
        <taxon>Cylindrosympodiaceae</taxon>
        <taxon>Tothia</taxon>
    </lineage>
</organism>
<dbReference type="EMBL" id="MU007056">
    <property type="protein sequence ID" value="KAF2428111.1"/>
    <property type="molecule type" value="Genomic_DNA"/>
</dbReference>
<feature type="compositionally biased region" description="Polar residues" evidence="1">
    <location>
        <begin position="582"/>
        <end position="598"/>
    </location>
</feature>
<feature type="compositionally biased region" description="Polar residues" evidence="1">
    <location>
        <begin position="237"/>
        <end position="259"/>
    </location>
</feature>
<evidence type="ECO:0000313" key="2">
    <source>
        <dbReference type="EMBL" id="KAF2428111.1"/>
    </source>
</evidence>
<feature type="compositionally biased region" description="Basic and acidic residues" evidence="1">
    <location>
        <begin position="487"/>
        <end position="499"/>
    </location>
</feature>
<gene>
    <name evidence="2" type="ORF">EJ08DRAFT_662635</name>
</gene>
<proteinExistence type="predicted"/>
<feature type="compositionally biased region" description="Basic and acidic residues" evidence="1">
    <location>
        <begin position="607"/>
        <end position="625"/>
    </location>
</feature>
<feature type="region of interest" description="Disordered" evidence="1">
    <location>
        <begin position="1"/>
        <end position="259"/>
    </location>
</feature>
<dbReference type="AlphaFoldDB" id="A0A9P4TX40"/>
<feature type="region of interest" description="Disordered" evidence="1">
    <location>
        <begin position="699"/>
        <end position="735"/>
    </location>
</feature>
<feature type="compositionally biased region" description="Low complexity" evidence="1">
    <location>
        <begin position="515"/>
        <end position="533"/>
    </location>
</feature>
<feature type="compositionally biased region" description="Basic and acidic residues" evidence="1">
    <location>
        <begin position="152"/>
        <end position="176"/>
    </location>
</feature>
<feature type="compositionally biased region" description="Polar residues" evidence="1">
    <location>
        <begin position="385"/>
        <end position="398"/>
    </location>
</feature>
<feature type="compositionally biased region" description="Low complexity" evidence="1">
    <location>
        <begin position="111"/>
        <end position="146"/>
    </location>
</feature>
<evidence type="ECO:0000313" key="3">
    <source>
        <dbReference type="Proteomes" id="UP000800235"/>
    </source>
</evidence>
<evidence type="ECO:0000256" key="1">
    <source>
        <dbReference type="SAM" id="MobiDB-lite"/>
    </source>
</evidence>
<sequence length="772" mass="83025">MSSSPPRPLSQLPNLKPSSPKRVPLLQRTESQSNAPSIRIVHDNSNYTPDIYTKSPFPTLPSQILEPRYAPFGGRGLHVSDENTPTNNATAKSTKSEALMPGPLQPRKPNRASTSTTTSDPDTSFTSSTAPPFSPASSRFSTSTSPPSSPIEDDHNRDSETKLTPVHEEITPEPRTPRVRPLSNTIRAVVPSPANDHISLSKQPSETSFASSASADTFAGKQLEGAGDFEKGDDTRLGSSNSSNNFVVYPQSNSSTSLRHTKSIQDSIASVELDSFAPNFAQTVPNYSSVESLPFSDASYSHANNDTLPPLPPTLAADAVNLRTAYASGVTIKYPSIIKPPTSSGSWATTHSETTPPAPPPKAKTIKRSPRMSEGGAYRPPPWSSRLSTIESQSTTDHSLSSGGVSSGNGAYFPRRRRTIGSITTDGLQSRSEEQDSIFECGSGVLTGSESNISVPYPAALFTPTQPTGRPLPTIPADEFARSSGAGERHSDERGDTLGELHAPLPLRQQRSGFLSRFRPGGSRPGSSDSLRSQNSSISFIGDLSWAKRYYSNGEPANLISMRSHTNLSNTDTTSNSRLNTATSGGTSSSPLSETFPNTLFRPRNRPHQDGRRAPRTPRTREGQRHSMAITEVSETSSAPRRLTRNLGVGELRFGEGGIGLFSPHLGRDRRATGYSQWQAPSLEAWILAALLPLPKRPPGSSAPTYTNPDGSVTQMSEIGGRGYPSSVPPEESSLDEKGWHKARWWRTVNRILSVVGVLLIGAVVEADLLLK</sequence>
<comment type="caution">
    <text evidence="2">The sequence shown here is derived from an EMBL/GenBank/DDBJ whole genome shotgun (WGS) entry which is preliminary data.</text>
</comment>
<feature type="region of interest" description="Disordered" evidence="1">
    <location>
        <begin position="342"/>
        <end position="413"/>
    </location>
</feature>
<keyword evidence="3" id="KW-1185">Reference proteome</keyword>
<feature type="compositionally biased region" description="Low complexity" evidence="1">
    <location>
        <begin position="399"/>
        <end position="410"/>
    </location>
</feature>
<reference evidence="2" key="1">
    <citation type="journal article" date="2020" name="Stud. Mycol.">
        <title>101 Dothideomycetes genomes: a test case for predicting lifestyles and emergence of pathogens.</title>
        <authorList>
            <person name="Haridas S."/>
            <person name="Albert R."/>
            <person name="Binder M."/>
            <person name="Bloem J."/>
            <person name="Labutti K."/>
            <person name="Salamov A."/>
            <person name="Andreopoulos B."/>
            <person name="Baker S."/>
            <person name="Barry K."/>
            <person name="Bills G."/>
            <person name="Bluhm B."/>
            <person name="Cannon C."/>
            <person name="Castanera R."/>
            <person name="Culley D."/>
            <person name="Daum C."/>
            <person name="Ezra D."/>
            <person name="Gonzalez J."/>
            <person name="Henrissat B."/>
            <person name="Kuo A."/>
            <person name="Liang C."/>
            <person name="Lipzen A."/>
            <person name="Lutzoni F."/>
            <person name="Magnuson J."/>
            <person name="Mondo S."/>
            <person name="Nolan M."/>
            <person name="Ohm R."/>
            <person name="Pangilinan J."/>
            <person name="Park H.-J."/>
            <person name="Ramirez L."/>
            <person name="Alfaro M."/>
            <person name="Sun H."/>
            <person name="Tritt A."/>
            <person name="Yoshinaga Y."/>
            <person name="Zwiers L.-H."/>
            <person name="Turgeon B."/>
            <person name="Goodwin S."/>
            <person name="Spatafora J."/>
            <person name="Crous P."/>
            <person name="Grigoriev I."/>
        </authorList>
    </citation>
    <scope>NUCLEOTIDE SEQUENCE</scope>
    <source>
        <strain evidence="2">CBS 130266</strain>
    </source>
</reference>